<evidence type="ECO:0000256" key="11">
    <source>
        <dbReference type="ARBA" id="ARBA00022989"/>
    </source>
</evidence>
<gene>
    <name evidence="24" type="ORF">SAMN02745752_01138</name>
</gene>
<dbReference type="SMART" id="SM00388">
    <property type="entry name" value="HisKA"/>
    <property type="match status" value="1"/>
</dbReference>
<dbReference type="InterPro" id="IPR003594">
    <property type="entry name" value="HATPase_dom"/>
</dbReference>
<dbReference type="InterPro" id="IPR008207">
    <property type="entry name" value="Sig_transdc_His_kin_Hpt_dom"/>
</dbReference>
<dbReference type="InterPro" id="IPR011006">
    <property type="entry name" value="CheY-like_superfamily"/>
</dbReference>
<accession>A0A1K1VXY4</accession>
<dbReference type="Gene3D" id="1.20.120.160">
    <property type="entry name" value="HPT domain"/>
    <property type="match status" value="1"/>
</dbReference>
<feature type="modified residue" description="Phosphohistidine" evidence="16">
    <location>
        <position position="897"/>
    </location>
</feature>
<evidence type="ECO:0000259" key="20">
    <source>
        <dbReference type="PROSITE" id="PS50109"/>
    </source>
</evidence>
<dbReference type="InterPro" id="IPR042240">
    <property type="entry name" value="CHASE_sf"/>
</dbReference>
<feature type="modified residue" description="4-aspartylphosphate" evidence="17">
    <location>
        <position position="605"/>
    </location>
</feature>
<dbReference type="Pfam" id="PF01627">
    <property type="entry name" value="Hpt"/>
    <property type="match status" value="1"/>
</dbReference>
<evidence type="ECO:0000259" key="22">
    <source>
        <dbReference type="PROSITE" id="PS50839"/>
    </source>
</evidence>
<dbReference type="PANTHER" id="PTHR45339:SF1">
    <property type="entry name" value="HYBRID SIGNAL TRANSDUCTION HISTIDINE KINASE J"/>
    <property type="match status" value="1"/>
</dbReference>
<evidence type="ECO:0000256" key="17">
    <source>
        <dbReference type="PROSITE-ProRule" id="PRU00169"/>
    </source>
</evidence>
<keyword evidence="6" id="KW-0808">Transferase</keyword>
<keyword evidence="9" id="KW-0418">Kinase</keyword>
<dbReference type="PROSITE" id="PS50109">
    <property type="entry name" value="HIS_KIN"/>
    <property type="match status" value="1"/>
</dbReference>
<name>A0A1K1VXY4_9GAMM</name>
<dbReference type="PANTHER" id="PTHR45339">
    <property type="entry name" value="HYBRID SIGNAL TRANSDUCTION HISTIDINE KINASE J"/>
    <property type="match status" value="1"/>
</dbReference>
<feature type="domain" description="Histidine kinase" evidence="20">
    <location>
        <begin position="313"/>
        <end position="534"/>
    </location>
</feature>
<feature type="region of interest" description="Disordered" evidence="18">
    <location>
        <begin position="822"/>
        <end position="842"/>
    </location>
</feature>
<sequence length="1040" mass="114149">MPENKSILNQEATSGISPQVLLAFMVFLALGLGLVFLLDQRRVELRQMETASLTSDYAAALHRGLERSLAITYALGALVRQGQGELDDFENLAAELMPYYPGATAIALLPAGVVTQIAPLQGNEAVLGQDEFADPARAVEAIRARDTGVMSLAGPFELRQGGLGAVGRLPVYLGESRDFWGFVSVTLRFPEALEAARLDELERLGFSYRLWRVLPGGEQPQIIQASELPLRGEPLQRALQVPNGTWYLEITPAQGWREYSQLGWQLLLVLLASLLLALVIHLLVRTLDYRRQLEDAVVVARSATQAKSEFLANMSHEIRTPMNAMIGFAELCLRTDLSPRQQDYLNKILVSGQSLLGLVNDILDFSKIEAGKLSLEKISFELDDVLDQLWVVVSESARKKHLELLFYREPEVPYGLVGDPLRISQILINLVGNAVKFCERGEVVVSVRLIKRSEQKVELEFAVEDSGIGMSEAQLQKLFHSFSQADSSTTRRFGGTGLGLSITRQLVELMGGQIRVESELGKGSCFIFTLQLECLDEPLQTPELLAAERLPGCAVLVVDDNAAARDIFASYLQAFGFQTSLAATPEQASQLLASGEQAFDLLLVDMSLPGCNGLEFIQSVMSDETLTDKPRCILVSAFAREDVLAEPGAEHLSSFLQKPINPSLLLDSIMDALGYQPISGRVKRKIQTHDAISLRGIQGARILLVEDNEINQQVACELLAQARFFVDVAVDGQQALECLRINTYDAVLMDVQMPVMDGYEATTRLRNELNLKDLPVIALTANAMLEDRQKSLDAGMNDHLTKPINPAQLVDTLIQWIPAARRPLPPLPEEDPAEAQASELPQLSQLDTQAGLQRLGNNEQAYVRLLERFAKNQQDFGEQLKAAQTSGDQPLAERLVHTLKGVAGNIGATGIQQQAAELEQLLRKGQKAAAAPIQQNLLDQLQQLLDGLASWVSARQPAASPADLPPEQAGEAGERVQQYLPELRQQLQDYDAAASSRVDELLSGPLSSIDRQCLEQVAEQLVGYDFEAALAVLNQFHPST</sequence>
<evidence type="ECO:0000256" key="2">
    <source>
        <dbReference type="ARBA" id="ARBA00004651"/>
    </source>
</evidence>
<feature type="domain" description="Response regulatory" evidence="21">
    <location>
        <begin position="701"/>
        <end position="817"/>
    </location>
</feature>
<dbReference type="SMART" id="SM00448">
    <property type="entry name" value="REC"/>
    <property type="match status" value="2"/>
</dbReference>
<dbReference type="GO" id="GO:0005524">
    <property type="term" value="F:ATP binding"/>
    <property type="evidence" value="ECO:0007669"/>
    <property type="project" value="UniProtKB-KW"/>
</dbReference>
<feature type="domain" description="CHASE" evidence="22">
    <location>
        <begin position="113"/>
        <end position="201"/>
    </location>
</feature>
<dbReference type="STRING" id="1122209.SAMN02745752_01138"/>
<dbReference type="PROSITE" id="PS50894">
    <property type="entry name" value="HPT"/>
    <property type="match status" value="1"/>
</dbReference>
<dbReference type="CDD" id="cd00156">
    <property type="entry name" value="REC"/>
    <property type="match status" value="1"/>
</dbReference>
<keyword evidence="10" id="KW-0067">ATP-binding</keyword>
<comment type="subcellular location">
    <subcellularLocation>
        <location evidence="2">Cell membrane</location>
        <topology evidence="2">Multi-pass membrane protein</topology>
    </subcellularLocation>
</comment>
<evidence type="ECO:0000313" key="25">
    <source>
        <dbReference type="Proteomes" id="UP000182350"/>
    </source>
</evidence>
<dbReference type="Gene3D" id="3.40.50.2300">
    <property type="match status" value="2"/>
</dbReference>
<keyword evidence="13 19" id="KW-0472">Membrane</keyword>
<dbReference type="AlphaFoldDB" id="A0A1K1VXY4"/>
<dbReference type="InterPro" id="IPR036097">
    <property type="entry name" value="HisK_dim/P_sf"/>
</dbReference>
<keyword evidence="25" id="KW-1185">Reference proteome</keyword>
<dbReference type="CDD" id="cd00082">
    <property type="entry name" value="HisKA"/>
    <property type="match status" value="1"/>
</dbReference>
<dbReference type="SUPFAM" id="SSF47226">
    <property type="entry name" value="Histidine-containing phosphotransfer domain, HPT domain"/>
    <property type="match status" value="1"/>
</dbReference>
<dbReference type="InterPro" id="IPR001789">
    <property type="entry name" value="Sig_transdc_resp-reg_receiver"/>
</dbReference>
<evidence type="ECO:0000256" key="3">
    <source>
        <dbReference type="ARBA" id="ARBA00012438"/>
    </source>
</evidence>
<evidence type="ECO:0000256" key="19">
    <source>
        <dbReference type="SAM" id="Phobius"/>
    </source>
</evidence>
<evidence type="ECO:0000256" key="4">
    <source>
        <dbReference type="ARBA" id="ARBA00022475"/>
    </source>
</evidence>
<keyword evidence="8" id="KW-0547">Nucleotide-binding</keyword>
<evidence type="ECO:0000256" key="1">
    <source>
        <dbReference type="ARBA" id="ARBA00000085"/>
    </source>
</evidence>
<evidence type="ECO:0000256" key="5">
    <source>
        <dbReference type="ARBA" id="ARBA00022553"/>
    </source>
</evidence>
<dbReference type="OrthoDB" id="9810730at2"/>
<evidence type="ECO:0000256" key="18">
    <source>
        <dbReference type="SAM" id="MobiDB-lite"/>
    </source>
</evidence>
<feature type="domain" description="HPt" evidence="23">
    <location>
        <begin position="858"/>
        <end position="955"/>
    </location>
</feature>
<evidence type="ECO:0000256" key="15">
    <source>
        <dbReference type="ARBA" id="ARBA00068150"/>
    </source>
</evidence>
<dbReference type="Pfam" id="PF02518">
    <property type="entry name" value="HATPase_c"/>
    <property type="match status" value="1"/>
</dbReference>
<dbReference type="EC" id="2.7.13.3" evidence="3"/>
<dbReference type="SMART" id="SM00387">
    <property type="entry name" value="HATPase_c"/>
    <property type="match status" value="1"/>
</dbReference>
<feature type="transmembrane region" description="Helical" evidence="19">
    <location>
        <begin position="20"/>
        <end position="38"/>
    </location>
</feature>
<evidence type="ECO:0000313" key="24">
    <source>
        <dbReference type="EMBL" id="SFX29855.1"/>
    </source>
</evidence>
<dbReference type="GO" id="GO:0005886">
    <property type="term" value="C:plasma membrane"/>
    <property type="evidence" value="ECO:0007669"/>
    <property type="project" value="UniProtKB-SubCell"/>
</dbReference>
<feature type="transmembrane region" description="Helical" evidence="19">
    <location>
        <begin position="266"/>
        <end position="284"/>
    </location>
</feature>
<dbReference type="FunFam" id="3.30.565.10:FF:000010">
    <property type="entry name" value="Sensor histidine kinase RcsC"/>
    <property type="match status" value="1"/>
</dbReference>
<keyword evidence="4" id="KW-1003">Cell membrane</keyword>
<dbReference type="PROSITE" id="PS50110">
    <property type="entry name" value="RESPONSE_REGULATORY"/>
    <property type="match status" value="2"/>
</dbReference>
<dbReference type="SUPFAM" id="SSF55874">
    <property type="entry name" value="ATPase domain of HSP90 chaperone/DNA topoisomerase II/histidine kinase"/>
    <property type="match status" value="1"/>
</dbReference>
<evidence type="ECO:0000256" key="8">
    <source>
        <dbReference type="ARBA" id="ARBA00022741"/>
    </source>
</evidence>
<dbReference type="InterPro" id="IPR036890">
    <property type="entry name" value="HATPase_C_sf"/>
</dbReference>
<dbReference type="InterPro" id="IPR005467">
    <property type="entry name" value="His_kinase_dom"/>
</dbReference>
<dbReference type="SUPFAM" id="SSF47384">
    <property type="entry name" value="Homodimeric domain of signal transducing histidine kinase"/>
    <property type="match status" value="1"/>
</dbReference>
<dbReference type="InterPro" id="IPR006189">
    <property type="entry name" value="CHASE_dom"/>
</dbReference>
<reference evidence="24 25" key="1">
    <citation type="submission" date="2016-11" db="EMBL/GenBank/DDBJ databases">
        <authorList>
            <person name="Jaros S."/>
            <person name="Januszkiewicz K."/>
            <person name="Wedrychowicz H."/>
        </authorList>
    </citation>
    <scope>NUCLEOTIDE SEQUENCE [LARGE SCALE GENOMIC DNA]</scope>
    <source>
        <strain evidence="24 25">DSM 21637</strain>
    </source>
</reference>
<dbReference type="SMART" id="SM00073">
    <property type="entry name" value="HPT"/>
    <property type="match status" value="1"/>
</dbReference>
<dbReference type="Proteomes" id="UP000182350">
    <property type="component" value="Unassembled WGS sequence"/>
</dbReference>
<feature type="modified residue" description="4-aspartylphosphate" evidence="17">
    <location>
        <position position="750"/>
    </location>
</feature>
<protein>
    <recommendedName>
        <fullName evidence="15">Sensory/regulatory protein RpfC</fullName>
        <ecNumber evidence="3">2.7.13.3</ecNumber>
    </recommendedName>
</protein>
<keyword evidence="5 17" id="KW-0597">Phosphoprotein</keyword>
<dbReference type="Gene3D" id="3.30.450.350">
    <property type="entry name" value="CHASE domain"/>
    <property type="match status" value="1"/>
</dbReference>
<dbReference type="EMBL" id="FPJW01000003">
    <property type="protein sequence ID" value="SFX29855.1"/>
    <property type="molecule type" value="Genomic_DNA"/>
</dbReference>
<dbReference type="InterPro" id="IPR036641">
    <property type="entry name" value="HPT_dom_sf"/>
</dbReference>
<evidence type="ECO:0000256" key="16">
    <source>
        <dbReference type="PROSITE-ProRule" id="PRU00110"/>
    </source>
</evidence>
<evidence type="ECO:0000259" key="23">
    <source>
        <dbReference type="PROSITE" id="PS50894"/>
    </source>
</evidence>
<evidence type="ECO:0000256" key="9">
    <source>
        <dbReference type="ARBA" id="ARBA00022777"/>
    </source>
</evidence>
<dbReference type="SMART" id="SM01079">
    <property type="entry name" value="CHASE"/>
    <property type="match status" value="1"/>
</dbReference>
<keyword evidence="12" id="KW-0902">Two-component regulatory system</keyword>
<feature type="domain" description="Response regulatory" evidence="21">
    <location>
        <begin position="554"/>
        <end position="673"/>
    </location>
</feature>
<evidence type="ECO:0000256" key="10">
    <source>
        <dbReference type="ARBA" id="ARBA00022840"/>
    </source>
</evidence>
<comment type="subunit">
    <text evidence="14">At low DSF concentrations, interacts with RpfF.</text>
</comment>
<dbReference type="FunFam" id="1.10.287.130:FF:000002">
    <property type="entry name" value="Two-component osmosensing histidine kinase"/>
    <property type="match status" value="1"/>
</dbReference>
<dbReference type="Pfam" id="PF03924">
    <property type="entry name" value="CHASE"/>
    <property type="match status" value="1"/>
</dbReference>
<keyword evidence="7 19" id="KW-0812">Transmembrane</keyword>
<dbReference type="Pfam" id="PF00512">
    <property type="entry name" value="HisKA"/>
    <property type="match status" value="1"/>
</dbReference>
<dbReference type="Pfam" id="PF00072">
    <property type="entry name" value="Response_reg"/>
    <property type="match status" value="2"/>
</dbReference>
<evidence type="ECO:0000256" key="7">
    <source>
        <dbReference type="ARBA" id="ARBA00022692"/>
    </source>
</evidence>
<dbReference type="Gene3D" id="3.30.565.10">
    <property type="entry name" value="Histidine kinase-like ATPase, C-terminal domain"/>
    <property type="match status" value="1"/>
</dbReference>
<dbReference type="PROSITE" id="PS50839">
    <property type="entry name" value="CHASE"/>
    <property type="match status" value="1"/>
</dbReference>
<proteinExistence type="predicted"/>
<dbReference type="Gene3D" id="1.10.287.130">
    <property type="match status" value="1"/>
</dbReference>
<dbReference type="InterPro" id="IPR003661">
    <property type="entry name" value="HisK_dim/P_dom"/>
</dbReference>
<dbReference type="GO" id="GO:0000155">
    <property type="term" value="F:phosphorelay sensor kinase activity"/>
    <property type="evidence" value="ECO:0007669"/>
    <property type="project" value="InterPro"/>
</dbReference>
<evidence type="ECO:0000256" key="6">
    <source>
        <dbReference type="ARBA" id="ARBA00022679"/>
    </source>
</evidence>
<dbReference type="CDD" id="cd00088">
    <property type="entry name" value="HPT"/>
    <property type="match status" value="1"/>
</dbReference>
<dbReference type="InterPro" id="IPR004358">
    <property type="entry name" value="Sig_transdc_His_kin-like_C"/>
</dbReference>
<dbReference type="CDD" id="cd16922">
    <property type="entry name" value="HATPase_EvgS-ArcB-TorS-like"/>
    <property type="match status" value="1"/>
</dbReference>
<keyword evidence="11 19" id="KW-1133">Transmembrane helix</keyword>
<evidence type="ECO:0000256" key="13">
    <source>
        <dbReference type="ARBA" id="ARBA00023136"/>
    </source>
</evidence>
<organism evidence="24 25">
    <name type="scientific">Marinospirillum alkaliphilum DSM 21637</name>
    <dbReference type="NCBI Taxonomy" id="1122209"/>
    <lineage>
        <taxon>Bacteria</taxon>
        <taxon>Pseudomonadati</taxon>
        <taxon>Pseudomonadota</taxon>
        <taxon>Gammaproteobacteria</taxon>
        <taxon>Oceanospirillales</taxon>
        <taxon>Oceanospirillaceae</taxon>
        <taxon>Marinospirillum</taxon>
    </lineage>
</organism>
<dbReference type="RefSeq" id="WP_072325387.1">
    <property type="nucleotide sequence ID" value="NZ_FPJW01000003.1"/>
</dbReference>
<evidence type="ECO:0000259" key="21">
    <source>
        <dbReference type="PROSITE" id="PS50110"/>
    </source>
</evidence>
<evidence type="ECO:0000256" key="14">
    <source>
        <dbReference type="ARBA" id="ARBA00064003"/>
    </source>
</evidence>
<dbReference type="SUPFAM" id="SSF52172">
    <property type="entry name" value="CheY-like"/>
    <property type="match status" value="2"/>
</dbReference>
<dbReference type="PRINTS" id="PR00344">
    <property type="entry name" value="BCTRLSENSOR"/>
</dbReference>
<evidence type="ECO:0000256" key="12">
    <source>
        <dbReference type="ARBA" id="ARBA00023012"/>
    </source>
</evidence>
<dbReference type="CDD" id="cd17546">
    <property type="entry name" value="REC_hyHK_CKI1_RcsC-like"/>
    <property type="match status" value="1"/>
</dbReference>
<comment type="catalytic activity">
    <reaction evidence="1">
        <text>ATP + protein L-histidine = ADP + protein N-phospho-L-histidine.</text>
        <dbReference type="EC" id="2.7.13.3"/>
    </reaction>
</comment>